<name>A0A919LZA9_9ACTN</name>
<evidence type="ECO:0000256" key="2">
    <source>
        <dbReference type="SAM" id="SignalP"/>
    </source>
</evidence>
<keyword evidence="1 2" id="KW-0732">Signal</keyword>
<dbReference type="PANTHER" id="PTHR35936:SF17">
    <property type="entry name" value="ARGININE-BINDING EXTRACELLULAR PROTEIN ARTP"/>
    <property type="match status" value="1"/>
</dbReference>
<organism evidence="4 5">
    <name type="scientific">Actinoplanes cyaneus</name>
    <dbReference type="NCBI Taxonomy" id="52696"/>
    <lineage>
        <taxon>Bacteria</taxon>
        <taxon>Bacillati</taxon>
        <taxon>Actinomycetota</taxon>
        <taxon>Actinomycetes</taxon>
        <taxon>Micromonosporales</taxon>
        <taxon>Micromonosporaceae</taxon>
        <taxon>Actinoplanes</taxon>
    </lineage>
</organism>
<dbReference type="PROSITE" id="PS51257">
    <property type="entry name" value="PROKAR_LIPOPROTEIN"/>
    <property type="match status" value="1"/>
</dbReference>
<dbReference type="Gene3D" id="3.40.190.10">
    <property type="entry name" value="Periplasmic binding protein-like II"/>
    <property type="match status" value="2"/>
</dbReference>
<dbReference type="CDD" id="cd01004">
    <property type="entry name" value="PBP2_MidA_like"/>
    <property type="match status" value="1"/>
</dbReference>
<reference evidence="4" key="1">
    <citation type="submission" date="2021-01" db="EMBL/GenBank/DDBJ databases">
        <title>Whole genome shotgun sequence of Actinoplanes cyaneus NBRC 14990.</title>
        <authorList>
            <person name="Komaki H."/>
            <person name="Tamura T."/>
        </authorList>
    </citation>
    <scope>NUCLEOTIDE SEQUENCE</scope>
    <source>
        <strain evidence="4">NBRC 14990</strain>
    </source>
</reference>
<dbReference type="PANTHER" id="PTHR35936">
    <property type="entry name" value="MEMBRANE-BOUND LYTIC MUREIN TRANSGLYCOSYLASE F"/>
    <property type="match status" value="1"/>
</dbReference>
<evidence type="ECO:0000259" key="3">
    <source>
        <dbReference type="SMART" id="SM00062"/>
    </source>
</evidence>
<dbReference type="SMART" id="SM00062">
    <property type="entry name" value="PBPb"/>
    <property type="match status" value="1"/>
</dbReference>
<dbReference type="EMBL" id="BOMH01000014">
    <property type="protein sequence ID" value="GID63860.1"/>
    <property type="molecule type" value="Genomic_DNA"/>
</dbReference>
<keyword evidence="5" id="KW-1185">Reference proteome</keyword>
<accession>A0A919LZA9</accession>
<dbReference type="RefSeq" id="WP_203739303.1">
    <property type="nucleotide sequence ID" value="NZ_BAAAUC010000031.1"/>
</dbReference>
<sequence length="301" mass="31812">MNVFRRVVTVAGVLAVLAAGGCAESAAESTASAGLDLTGAVTVDESLHAMLPQSARDRGFVRLVTDASYAPMEHFAADGRTIIGFEPDLAAALGAVLGIRVEMVFGDFATALDEVAKGTYDGVFSSMTDTARREKQADFVNYFTTGSAILVQRGNPRRITDLAGLCGQRVAVEAGTVQEDMLRRGQEQCGARPMTLDVGRTGADALLRLRTGRAVALLLDYPPAVALVTDSLTDAYYQLASEQQYEPGLYGIAVAKDNPALRDALQAALTRLISTGTYGELLQRWKLTSGAVTEATINAGD</sequence>
<feature type="domain" description="Solute-binding protein family 3/N-terminal" evidence="3">
    <location>
        <begin position="60"/>
        <end position="289"/>
    </location>
</feature>
<evidence type="ECO:0000256" key="1">
    <source>
        <dbReference type="ARBA" id="ARBA00022729"/>
    </source>
</evidence>
<dbReference type="Proteomes" id="UP000619479">
    <property type="component" value="Unassembled WGS sequence"/>
</dbReference>
<comment type="caution">
    <text evidence="4">The sequence shown here is derived from an EMBL/GenBank/DDBJ whole genome shotgun (WGS) entry which is preliminary data.</text>
</comment>
<evidence type="ECO:0000313" key="4">
    <source>
        <dbReference type="EMBL" id="GID63860.1"/>
    </source>
</evidence>
<gene>
    <name evidence="4" type="ORF">Acy02nite_17410</name>
</gene>
<dbReference type="AlphaFoldDB" id="A0A919LZA9"/>
<feature type="signal peptide" evidence="2">
    <location>
        <begin position="1"/>
        <end position="26"/>
    </location>
</feature>
<feature type="chain" id="PRO_5037771382" description="Solute-binding protein family 3/N-terminal domain-containing protein" evidence="2">
    <location>
        <begin position="27"/>
        <end position="301"/>
    </location>
</feature>
<dbReference type="InterPro" id="IPR001638">
    <property type="entry name" value="Solute-binding_3/MltF_N"/>
</dbReference>
<evidence type="ECO:0000313" key="5">
    <source>
        <dbReference type="Proteomes" id="UP000619479"/>
    </source>
</evidence>
<dbReference type="SUPFAM" id="SSF53850">
    <property type="entry name" value="Periplasmic binding protein-like II"/>
    <property type="match status" value="1"/>
</dbReference>
<proteinExistence type="predicted"/>
<dbReference type="Pfam" id="PF00497">
    <property type="entry name" value="SBP_bac_3"/>
    <property type="match status" value="1"/>
</dbReference>
<protein>
    <recommendedName>
        <fullName evidence="3">Solute-binding protein family 3/N-terminal domain-containing protein</fullName>
    </recommendedName>
</protein>